<protein>
    <recommendedName>
        <fullName evidence="5">Bifunctional inhibitor/plant lipid transfer protein/seed storage helical domain-containing protein</fullName>
    </recommendedName>
</protein>
<evidence type="ECO:0000313" key="7">
    <source>
        <dbReference type="Proteomes" id="UP001157006"/>
    </source>
</evidence>
<feature type="domain" description="Bifunctional inhibitor/plant lipid transfer protein/seed storage helical" evidence="5">
    <location>
        <begin position="17"/>
        <end position="102"/>
    </location>
</feature>
<evidence type="ECO:0000256" key="3">
    <source>
        <dbReference type="ARBA" id="ARBA00023157"/>
    </source>
</evidence>
<keyword evidence="3" id="KW-1015">Disulfide bond</keyword>
<evidence type="ECO:0000313" key="6">
    <source>
        <dbReference type="EMBL" id="CAI8585343.1"/>
    </source>
</evidence>
<name>A0AAV0YKG3_VICFA</name>
<dbReference type="Pfam" id="PF00234">
    <property type="entry name" value="Tryp_alpha_amyl"/>
    <property type="match status" value="1"/>
</dbReference>
<dbReference type="InterPro" id="IPR000528">
    <property type="entry name" value="Plant_nsLTP"/>
</dbReference>
<comment type="similarity">
    <text evidence="1">Belongs to the plant LTP family.</text>
</comment>
<evidence type="ECO:0000256" key="4">
    <source>
        <dbReference type="SAM" id="SignalP"/>
    </source>
</evidence>
<dbReference type="InterPro" id="IPR036312">
    <property type="entry name" value="Bifun_inhib/LTP/seed_sf"/>
</dbReference>
<accession>A0AAV0YKG3</accession>
<dbReference type="CDD" id="cd01960">
    <property type="entry name" value="nsLTP1"/>
    <property type="match status" value="1"/>
</dbReference>
<dbReference type="AlphaFoldDB" id="A0AAV0YKG3"/>
<proteinExistence type="inferred from homology"/>
<dbReference type="PRINTS" id="PR00382">
    <property type="entry name" value="LIPIDTRNSFER"/>
</dbReference>
<sequence>MICLVLGIPLANAGQTCGQIKGSLLPCLGYLRHPRSIAPVVCCICVRTVNDQAKTLPKRKDACECIKSTLINIPELDPNAVQGLPNKCGVKLPFPIGANMDCNKLGDGMH</sequence>
<reference evidence="6 7" key="1">
    <citation type="submission" date="2023-01" db="EMBL/GenBank/DDBJ databases">
        <authorList>
            <person name="Kreplak J."/>
        </authorList>
    </citation>
    <scope>NUCLEOTIDE SEQUENCE [LARGE SCALE GENOMIC DNA]</scope>
</reference>
<dbReference type="GO" id="GO:0008289">
    <property type="term" value="F:lipid binding"/>
    <property type="evidence" value="ECO:0007669"/>
    <property type="project" value="InterPro"/>
</dbReference>
<dbReference type="GO" id="GO:0006869">
    <property type="term" value="P:lipid transport"/>
    <property type="evidence" value="ECO:0007669"/>
    <property type="project" value="InterPro"/>
</dbReference>
<dbReference type="EMBL" id="CATIWC010003570">
    <property type="protein sequence ID" value="CAI8585343.1"/>
    <property type="molecule type" value="Genomic_DNA"/>
</dbReference>
<dbReference type="PANTHER" id="PTHR33076">
    <property type="entry name" value="NON-SPECIFIC LIPID-TRANSFER PROTEIN 2-RELATED"/>
    <property type="match status" value="1"/>
</dbReference>
<dbReference type="Gene3D" id="1.10.110.10">
    <property type="entry name" value="Plant lipid-transfer and hydrophobic proteins"/>
    <property type="match status" value="1"/>
</dbReference>
<evidence type="ECO:0000256" key="1">
    <source>
        <dbReference type="ARBA" id="ARBA00009748"/>
    </source>
</evidence>
<evidence type="ECO:0000256" key="2">
    <source>
        <dbReference type="ARBA" id="ARBA00022729"/>
    </source>
</evidence>
<comment type="caution">
    <text evidence="6">The sequence shown here is derived from an EMBL/GenBank/DDBJ whole genome shotgun (WGS) entry which is preliminary data.</text>
</comment>
<feature type="signal peptide" evidence="4">
    <location>
        <begin position="1"/>
        <end position="18"/>
    </location>
</feature>
<feature type="chain" id="PRO_5043337034" description="Bifunctional inhibitor/plant lipid transfer protein/seed storage helical domain-containing protein" evidence="4">
    <location>
        <begin position="19"/>
        <end position="110"/>
    </location>
</feature>
<gene>
    <name evidence="6" type="ORF">VFH_U118880</name>
</gene>
<dbReference type="InterPro" id="IPR016140">
    <property type="entry name" value="Bifunc_inhib/LTP/seed_store"/>
</dbReference>
<organism evidence="6 7">
    <name type="scientific">Vicia faba</name>
    <name type="common">Broad bean</name>
    <name type="synonym">Faba vulgaris</name>
    <dbReference type="NCBI Taxonomy" id="3906"/>
    <lineage>
        <taxon>Eukaryota</taxon>
        <taxon>Viridiplantae</taxon>
        <taxon>Streptophyta</taxon>
        <taxon>Embryophyta</taxon>
        <taxon>Tracheophyta</taxon>
        <taxon>Spermatophyta</taxon>
        <taxon>Magnoliopsida</taxon>
        <taxon>eudicotyledons</taxon>
        <taxon>Gunneridae</taxon>
        <taxon>Pentapetalae</taxon>
        <taxon>rosids</taxon>
        <taxon>fabids</taxon>
        <taxon>Fabales</taxon>
        <taxon>Fabaceae</taxon>
        <taxon>Papilionoideae</taxon>
        <taxon>50 kb inversion clade</taxon>
        <taxon>NPAAA clade</taxon>
        <taxon>Hologalegina</taxon>
        <taxon>IRL clade</taxon>
        <taxon>Fabeae</taxon>
        <taxon>Vicia</taxon>
    </lineage>
</organism>
<dbReference type="SUPFAM" id="SSF47699">
    <property type="entry name" value="Bifunctional inhibitor/lipid-transfer protein/seed storage 2S albumin"/>
    <property type="match status" value="1"/>
</dbReference>
<evidence type="ECO:0000259" key="5">
    <source>
        <dbReference type="Pfam" id="PF00234"/>
    </source>
</evidence>
<dbReference type="Proteomes" id="UP001157006">
    <property type="component" value="Unassembled WGS sequence"/>
</dbReference>
<keyword evidence="2 4" id="KW-0732">Signal</keyword>
<keyword evidence="7" id="KW-1185">Reference proteome</keyword>